<dbReference type="GeneID" id="40475187"/>
<dbReference type="RefSeq" id="WP_139681766.1">
    <property type="nucleotide sequence ID" value="NZ_CP040846.1"/>
</dbReference>
<organism evidence="1 2">
    <name type="scientific">Thermococcus indicus</name>
    <dbReference type="NCBI Taxonomy" id="2586643"/>
    <lineage>
        <taxon>Archaea</taxon>
        <taxon>Methanobacteriati</taxon>
        <taxon>Methanobacteriota</taxon>
        <taxon>Thermococci</taxon>
        <taxon>Thermococcales</taxon>
        <taxon>Thermococcaceae</taxon>
        <taxon>Thermococcus</taxon>
    </lineage>
</organism>
<reference evidence="1 2" key="1">
    <citation type="submission" date="2019-06" db="EMBL/GenBank/DDBJ databases">
        <title>Thermococcus indicus sp. nov., a Fe(III)-reducing hyperthermophilic archaeon isolated from the Onnuri vent field of the Central Indian Ocean ridge.</title>
        <authorList>
            <person name="Lim J.K."/>
            <person name="Kim Y.J."/>
            <person name="Kwon K.K."/>
        </authorList>
    </citation>
    <scope>NUCLEOTIDE SEQUENCE [LARGE SCALE GENOMIC DNA]</scope>
    <source>
        <strain evidence="1 2">IOH1</strain>
    </source>
</reference>
<dbReference type="Proteomes" id="UP000306007">
    <property type="component" value="Chromosome"/>
</dbReference>
<evidence type="ECO:0000313" key="2">
    <source>
        <dbReference type="Proteomes" id="UP000306007"/>
    </source>
</evidence>
<protein>
    <submittedName>
        <fullName evidence="1">Uncharacterized protein</fullName>
    </submittedName>
</protein>
<dbReference type="AlphaFoldDB" id="A0A4Y5SNG8"/>
<dbReference type="EMBL" id="CP040846">
    <property type="protein sequence ID" value="QDA32456.1"/>
    <property type="molecule type" value="Genomic_DNA"/>
</dbReference>
<keyword evidence="2" id="KW-1185">Reference proteome</keyword>
<accession>A0A4Y5SNG8</accession>
<dbReference type="OrthoDB" id="65910at2157"/>
<dbReference type="KEGG" id="tic:FH039_08345"/>
<proteinExistence type="predicted"/>
<sequence>MGYIIFVTYDNDAERKRIDYLLDKWSSRATVKKPRGVVFYIETDEPQEFLEELFSRLEGNAEEKVEVYSAKRVEKGVRAKRRTLEYTIAEEKKVVERFIDYLLSKMNAGYSHSENEAKVYSVYTRKGRATIRATIEGNGRTKVTLEIEGYGDAVDFLAERIDEELKLFAGG</sequence>
<gene>
    <name evidence="1" type="ORF">FH039_08345</name>
</gene>
<evidence type="ECO:0000313" key="1">
    <source>
        <dbReference type="EMBL" id="QDA32456.1"/>
    </source>
</evidence>
<name>A0A4Y5SNG8_9EURY</name>